<keyword evidence="1" id="KW-1133">Transmembrane helix</keyword>
<evidence type="ECO:0000259" key="2">
    <source>
        <dbReference type="PROSITE" id="PS50275"/>
    </source>
</evidence>
<reference evidence="4" key="1">
    <citation type="submission" date="2011-02" db="EMBL/GenBank/DDBJ databases">
        <title>The Genome Sequence of Capsaspora owczarzaki ATCC 30864.</title>
        <authorList>
            <person name="Russ C."/>
            <person name="Cuomo C."/>
            <person name="Burger G."/>
            <person name="Gray M.W."/>
            <person name="Holland P.W.H."/>
            <person name="King N."/>
            <person name="Lang F.B.F."/>
            <person name="Roger A.J."/>
            <person name="Ruiz-Trillo I."/>
            <person name="Young S.K."/>
            <person name="Zeng Q."/>
            <person name="Gargeya S."/>
            <person name="Alvarado L."/>
            <person name="Berlin A."/>
            <person name="Chapman S.B."/>
            <person name="Chen Z."/>
            <person name="Freedman E."/>
            <person name="Gellesch M."/>
            <person name="Goldberg J."/>
            <person name="Griggs A."/>
            <person name="Gujja S."/>
            <person name="Heilman E."/>
            <person name="Heiman D."/>
            <person name="Howarth C."/>
            <person name="Mehta T."/>
            <person name="Neiman D."/>
            <person name="Pearson M."/>
            <person name="Roberts A."/>
            <person name="Saif S."/>
            <person name="Shea T."/>
            <person name="Shenoy N."/>
            <person name="Sisk P."/>
            <person name="Stolte C."/>
            <person name="Sykes S."/>
            <person name="White J."/>
            <person name="Yandava C."/>
            <person name="Haas B."/>
            <person name="Nusbaum C."/>
            <person name="Birren B."/>
        </authorList>
    </citation>
    <scope>NUCLEOTIDE SEQUENCE</scope>
    <source>
        <strain evidence="4">ATCC 30864</strain>
    </source>
</reference>
<evidence type="ECO:0000313" key="3">
    <source>
        <dbReference type="EMBL" id="KJE90593.1"/>
    </source>
</evidence>
<dbReference type="FunCoup" id="A0A0D2WLC0">
    <property type="interactions" value="896"/>
</dbReference>
<accession>A0A0D2WLC0</accession>
<dbReference type="PANTHER" id="PTHR45662">
    <property type="entry name" value="PHOSPHATIDYLINOSITIDE PHOSPHATASE SAC1"/>
    <property type="match status" value="1"/>
</dbReference>
<dbReference type="PROSITE" id="PS50275">
    <property type="entry name" value="SAC"/>
    <property type="match status" value="1"/>
</dbReference>
<dbReference type="InterPro" id="IPR002013">
    <property type="entry name" value="SAC_dom"/>
</dbReference>
<feature type="transmembrane region" description="Helical" evidence="1">
    <location>
        <begin position="522"/>
        <end position="540"/>
    </location>
</feature>
<organism evidence="3 4">
    <name type="scientific">Capsaspora owczarzaki (strain ATCC 30864)</name>
    <dbReference type="NCBI Taxonomy" id="595528"/>
    <lineage>
        <taxon>Eukaryota</taxon>
        <taxon>Filasterea</taxon>
        <taxon>Capsaspora</taxon>
    </lineage>
</organism>
<dbReference type="RefSeq" id="XP_004364755.2">
    <property type="nucleotide sequence ID" value="XM_004364698.2"/>
</dbReference>
<dbReference type="InParanoid" id="A0A0D2WLC0"/>
<keyword evidence="4" id="KW-1185">Reference proteome</keyword>
<proteinExistence type="predicted"/>
<dbReference type="eggNOG" id="KOG1889">
    <property type="taxonomic scope" value="Eukaryota"/>
</dbReference>
<dbReference type="GO" id="GO:0043812">
    <property type="term" value="F:phosphatidylinositol-4-phosphate phosphatase activity"/>
    <property type="evidence" value="ECO:0007669"/>
    <property type="project" value="TreeGrafter"/>
</dbReference>
<evidence type="ECO:0000256" key="1">
    <source>
        <dbReference type="SAM" id="Phobius"/>
    </source>
</evidence>
<dbReference type="PhylomeDB" id="A0A0D2WLC0"/>
<keyword evidence="1" id="KW-0472">Membrane</keyword>
<protein>
    <submittedName>
        <fullName evidence="3">SACM1L protein</fullName>
    </submittedName>
</protein>
<dbReference type="OrthoDB" id="405996at2759"/>
<keyword evidence="1" id="KW-0812">Transmembrane</keyword>
<dbReference type="AlphaFoldDB" id="A0A0D2WLC0"/>
<dbReference type="STRING" id="595528.A0A0D2WLC0"/>
<feature type="domain" description="SAC" evidence="2">
    <location>
        <begin position="122"/>
        <end position="452"/>
    </location>
</feature>
<dbReference type="EMBL" id="KE346361">
    <property type="protein sequence ID" value="KJE90593.1"/>
    <property type="molecule type" value="Genomic_DNA"/>
</dbReference>
<dbReference type="PANTHER" id="PTHR45662:SF2">
    <property type="entry name" value="PHOSPHATIDYLINOSITOL-3-PHOSPHATASE SAC1"/>
    <property type="match status" value="1"/>
</dbReference>
<dbReference type="GO" id="GO:0046856">
    <property type="term" value="P:phosphatidylinositol dephosphorylation"/>
    <property type="evidence" value="ECO:0007669"/>
    <property type="project" value="TreeGrafter"/>
</dbReference>
<dbReference type="GO" id="GO:0005783">
    <property type="term" value="C:endoplasmic reticulum"/>
    <property type="evidence" value="ECO:0007669"/>
    <property type="project" value="TreeGrafter"/>
</dbReference>
<name>A0A0D2WLC0_CAPO3</name>
<dbReference type="Proteomes" id="UP000008743">
    <property type="component" value="Unassembled WGS sequence"/>
</dbReference>
<sequence>MPAYDKLRLYTSDEAFVLQPATGADIVLFIDRVNHSMQPRSARDVEAQMHAGVTREVAALLGVIHLLAGPYLLLITKKQLVGRLAGSDIFKATEIEMIPFARSHRHLSEAQSADEKSYVAMINSMLASGAFHFSYSYDLTHTQQRLYTDDKQFAHQAMHERADERFYWNKYLHQAFRDSRDLRDFLVPVIHGFVSINQLNVKDRSLQFVLISRRSVYRSGTRFNVRGIDESGHVANFVETEQIVEVNGQAASYVQTRGSVPLFWSQRANIKYKPSIVVNTDADHFSAFRKHFDEQQRIYGKSQGLLSLVDHKGGELRLHEGFAQQVVMAGDTGLRFIGFDFHKECKNMKYQNLKKLLDQIAGDMEKQGYFFIDNNKAVRHRQNGVFRTNCADCLDRTNVVQSMIARLVLQRQLQELGVIAPGELVEQQVELERRFKNVWADNADAVSFQYSGTGALKTDFTRTGKRSLAGAMQDGYNSAIRYYKNNFADGFRQDGVALFLGTYRVDPQVDSPLREVAKRLRMLPLISAVVFAMLVLSLMFPATDDSVLHVAYVLFWVLALVVSIRTIVTYGNEFVDHPRLTSFSVKEKIF</sequence>
<gene>
    <name evidence="3" type="ORF">CAOG_001887</name>
</gene>
<dbReference type="Pfam" id="PF02383">
    <property type="entry name" value="Syja_N"/>
    <property type="match status" value="1"/>
</dbReference>
<evidence type="ECO:0000313" key="4">
    <source>
        <dbReference type="Proteomes" id="UP000008743"/>
    </source>
</evidence>
<feature type="transmembrane region" description="Helical" evidence="1">
    <location>
        <begin position="546"/>
        <end position="568"/>
    </location>
</feature>